<dbReference type="InterPro" id="IPR029787">
    <property type="entry name" value="Nucleotide_cyclase"/>
</dbReference>
<dbReference type="Gene3D" id="3.30.70.1230">
    <property type="entry name" value="Nucleotide cyclase"/>
    <property type="match status" value="1"/>
</dbReference>
<dbReference type="GO" id="GO:0030313">
    <property type="term" value="C:cell envelope"/>
    <property type="evidence" value="ECO:0007669"/>
    <property type="project" value="UniProtKB-SubCell"/>
</dbReference>
<keyword evidence="6 7" id="KW-0472">Membrane</keyword>
<evidence type="ECO:0000256" key="7">
    <source>
        <dbReference type="SAM" id="Phobius"/>
    </source>
</evidence>
<keyword evidence="4 7" id="KW-0812">Transmembrane</keyword>
<dbReference type="GO" id="GO:0004016">
    <property type="term" value="F:adenylate cyclase activity"/>
    <property type="evidence" value="ECO:0007669"/>
    <property type="project" value="UniProtKB-ARBA"/>
</dbReference>
<evidence type="ECO:0000259" key="8">
    <source>
        <dbReference type="PROSITE" id="PS50125"/>
    </source>
</evidence>
<keyword evidence="5 7" id="KW-1133">Transmembrane helix</keyword>
<feature type="domain" description="Guanylate cyclase" evidence="8">
    <location>
        <begin position="471"/>
        <end position="603"/>
    </location>
</feature>
<evidence type="ECO:0000256" key="2">
    <source>
        <dbReference type="ARBA" id="ARBA00005381"/>
    </source>
</evidence>
<dbReference type="EMBL" id="FR695877">
    <property type="protein sequence ID" value="CBX31017.1"/>
    <property type="molecule type" value="Genomic_DNA"/>
</dbReference>
<comment type="subcellular location">
    <subcellularLocation>
        <location evidence="1">Cell envelope</location>
    </subcellularLocation>
</comment>
<gene>
    <name evidence="9" type="ORF">N47_E45290</name>
</gene>
<evidence type="ECO:0000256" key="6">
    <source>
        <dbReference type="ARBA" id="ARBA00023136"/>
    </source>
</evidence>
<dbReference type="PROSITE" id="PS50125">
    <property type="entry name" value="GUANYLATE_CYCLASE_2"/>
    <property type="match status" value="1"/>
</dbReference>
<dbReference type="FunFam" id="3.30.70.1230:FF:000016">
    <property type="entry name" value="Adenylate/guanylate cyclase domain-containing protein"/>
    <property type="match status" value="1"/>
</dbReference>
<dbReference type="GO" id="GO:0035556">
    <property type="term" value="P:intracellular signal transduction"/>
    <property type="evidence" value="ECO:0007669"/>
    <property type="project" value="InterPro"/>
</dbReference>
<dbReference type="InterPro" id="IPR050697">
    <property type="entry name" value="Adenylyl/Guanylyl_Cyclase_3/4"/>
</dbReference>
<protein>
    <recommendedName>
        <fullName evidence="8">Guanylate cyclase domain-containing protein</fullName>
    </recommendedName>
</protein>
<dbReference type="Pfam" id="PF00211">
    <property type="entry name" value="Guanylate_cyc"/>
    <property type="match status" value="1"/>
</dbReference>
<keyword evidence="3" id="KW-1003">Cell membrane</keyword>
<dbReference type="CDD" id="cd07302">
    <property type="entry name" value="CHD"/>
    <property type="match status" value="1"/>
</dbReference>
<evidence type="ECO:0000256" key="3">
    <source>
        <dbReference type="ARBA" id="ARBA00022475"/>
    </source>
</evidence>
<dbReference type="InterPro" id="IPR001054">
    <property type="entry name" value="A/G_cyclase"/>
</dbReference>
<dbReference type="Pfam" id="PF05226">
    <property type="entry name" value="CHASE2"/>
    <property type="match status" value="1"/>
</dbReference>
<evidence type="ECO:0000313" key="9">
    <source>
        <dbReference type="EMBL" id="CBX31017.1"/>
    </source>
</evidence>
<dbReference type="AlphaFoldDB" id="E1YLN4"/>
<name>E1YLN4_9BACT</name>
<dbReference type="PANTHER" id="PTHR43081">
    <property type="entry name" value="ADENYLATE CYCLASE, TERMINAL-DIFFERENTIATION SPECIFIC-RELATED"/>
    <property type="match status" value="1"/>
</dbReference>
<organism evidence="9">
    <name type="scientific">uncultured Desulfobacterium sp</name>
    <dbReference type="NCBI Taxonomy" id="201089"/>
    <lineage>
        <taxon>Bacteria</taxon>
        <taxon>Pseudomonadati</taxon>
        <taxon>Thermodesulfobacteriota</taxon>
        <taxon>Desulfobacteria</taxon>
        <taxon>Desulfobacterales</taxon>
        <taxon>Desulfobacteriaceae</taxon>
        <taxon>Desulfobacterium</taxon>
        <taxon>environmental samples</taxon>
    </lineage>
</organism>
<dbReference type="SUPFAM" id="SSF55073">
    <property type="entry name" value="Nucleotide cyclase"/>
    <property type="match status" value="1"/>
</dbReference>
<feature type="transmembrane region" description="Helical" evidence="7">
    <location>
        <begin position="379"/>
        <end position="400"/>
    </location>
</feature>
<sequence length="727" mass="80568">MASYLYGIHFLDLMELKTIDLRFESRGAVATSSNVVLAVVDEKSINNEGIWIWPRSKMADLVNKLSNAGAKVIAFDIGFLEADEKITVRTIENIQNKIKTFNYLNSSLSAYLEDLKFQTDSDKLLASAIHNSKAKVVLGYFFQTDKLSSGHIDENEIGKHLSNIRTSEYKSIFYLSKSSQKAPLIETAFPQSNIEDISGAADYSGYFNMFPDEDGVVRRLPAVLKCKDSLYAPLSLVSVSAFLEKQLSLKIYEYGVGEIAIGSLLIPTDEIGCISINYRGPAKTFKHIPVTDILNGNADLNLIKNRIVLVGVTAVGIYDQRVTPFSGVFPGLEIHANIVDSILSKDFIYQPAWATIFDILAIIVAGLLLGFIIPKTNAITSIVALSLLFTGHILLCQCLFSEKGWILNIVYPITAIISVYISLILYKYFTETKTKRFIKDAFSTYLAPSVVNQLIEFPEKLDLGGQEREITAFFSDIQGFTTISESLSPKELVALLNEFLTEMTEIILEYEGTVDKFVGDAIVAFFGAPNDLPNHAEVACMACIKMQKKLVDLRAKWDKENKAALKMRAGICSGPAVVGNMGSRTRKNYTMMGDTVNIASRLESVNKIYGLYSLISDTTAKALGSNIVIREIDSVSVVGKNEPVTIYELAGYPEDVDDKMRNIFDFYAKGLAAYKKRNWDQAISHFIAALDITISDGPSKTMLARCNEYKTNPPGNNWDGIFTIKSK</sequence>
<comment type="similarity">
    <text evidence="2">Belongs to the adenylyl cyclase class-3 family.</text>
</comment>
<accession>E1YLN4</accession>
<dbReference type="GO" id="GO:0006171">
    <property type="term" value="P:cAMP biosynthetic process"/>
    <property type="evidence" value="ECO:0007669"/>
    <property type="project" value="TreeGrafter"/>
</dbReference>
<evidence type="ECO:0000256" key="1">
    <source>
        <dbReference type="ARBA" id="ARBA00004196"/>
    </source>
</evidence>
<dbReference type="PANTHER" id="PTHR43081:SF1">
    <property type="entry name" value="ADENYLATE CYCLASE, TERMINAL-DIFFERENTIATION SPECIFIC"/>
    <property type="match status" value="1"/>
</dbReference>
<dbReference type="SMART" id="SM00044">
    <property type="entry name" value="CYCc"/>
    <property type="match status" value="1"/>
</dbReference>
<feature type="transmembrane region" description="Helical" evidence="7">
    <location>
        <begin position="406"/>
        <end position="429"/>
    </location>
</feature>
<feature type="transmembrane region" description="Helical" evidence="7">
    <location>
        <begin position="352"/>
        <end position="372"/>
    </location>
</feature>
<dbReference type="SMART" id="SM01080">
    <property type="entry name" value="CHASE2"/>
    <property type="match status" value="1"/>
</dbReference>
<reference evidence="9" key="1">
    <citation type="journal article" date="2011" name="Environ. Microbiol.">
        <title>Genomic insights into the metabolic potential of the polycyclic aromatic hydrocarbon degrading sulfate-reducing Deltaproteobacterium N47.</title>
        <authorList>
            <person name="Bergmann F."/>
            <person name="Selesi D."/>
            <person name="Weinmaier T."/>
            <person name="Tischler P."/>
            <person name="Rattei T."/>
            <person name="Meckenstock R.U."/>
        </authorList>
    </citation>
    <scope>NUCLEOTIDE SEQUENCE</scope>
</reference>
<evidence type="ECO:0000256" key="4">
    <source>
        <dbReference type="ARBA" id="ARBA00022692"/>
    </source>
</evidence>
<proteinExistence type="inferred from homology"/>
<evidence type="ECO:0000256" key="5">
    <source>
        <dbReference type="ARBA" id="ARBA00022989"/>
    </source>
</evidence>
<dbReference type="InterPro" id="IPR007890">
    <property type="entry name" value="CHASE2"/>
</dbReference>